<dbReference type="Pfam" id="PF00589">
    <property type="entry name" value="Phage_integrase"/>
    <property type="match status" value="1"/>
</dbReference>
<sequence>MLDGWLEFYIKTTMAKTTYHSYTSLVENVPGWFKRLNMDNVKPQHCLRLLREYLDSGLQPNTVNIRRSVYVGFFSWARRLGYYKGDNPMAAVEKLSEGLKEYKTLTPDELRCYLETADETMANGYRTAVHLIAYTGMRAREATSLRWSDIDFDRKQITIARTAIETKGGYSFEQTKGKKVRVVTIPDQLIRFLEKSRLRQKYDMVKFGWRNDEDLVCLGIKGAYVWYSGLRRRHTLTVKTAEIPEITMRELRHTHATLLIKAGVHAKVIQERLGHADAKTTMDIYAHVLHTTQGDTAELFSTMIEDVKKPL</sequence>
<feature type="domain" description="Tyr recombinase" evidence="6">
    <location>
        <begin position="100"/>
        <end position="300"/>
    </location>
</feature>
<keyword evidence="3 5" id="KW-0238">DNA-binding</keyword>
<gene>
    <name evidence="8" type="ORF">QR695_08975</name>
</gene>
<dbReference type="InterPro" id="IPR011010">
    <property type="entry name" value="DNA_brk_join_enz"/>
</dbReference>
<dbReference type="EMBL" id="JASWER010000007">
    <property type="protein sequence ID" value="MDL5377134.1"/>
    <property type="molecule type" value="Genomic_DNA"/>
</dbReference>
<evidence type="ECO:0000259" key="6">
    <source>
        <dbReference type="PROSITE" id="PS51898"/>
    </source>
</evidence>
<evidence type="ECO:0000256" key="1">
    <source>
        <dbReference type="ARBA" id="ARBA00008857"/>
    </source>
</evidence>
<evidence type="ECO:0000256" key="5">
    <source>
        <dbReference type="PROSITE-ProRule" id="PRU01248"/>
    </source>
</evidence>
<dbReference type="PROSITE" id="PS51898">
    <property type="entry name" value="TYR_RECOMBINASE"/>
    <property type="match status" value="1"/>
</dbReference>
<evidence type="ECO:0000313" key="8">
    <source>
        <dbReference type="EMBL" id="MDL5377134.1"/>
    </source>
</evidence>
<keyword evidence="4" id="KW-0233">DNA recombination</keyword>
<dbReference type="InterPro" id="IPR044068">
    <property type="entry name" value="CB"/>
</dbReference>
<dbReference type="Proteomes" id="UP001230807">
    <property type="component" value="Unassembled WGS sequence"/>
</dbReference>
<evidence type="ECO:0000256" key="4">
    <source>
        <dbReference type="ARBA" id="ARBA00023172"/>
    </source>
</evidence>
<dbReference type="InterPro" id="IPR010998">
    <property type="entry name" value="Integrase_recombinase_N"/>
</dbReference>
<dbReference type="Gene3D" id="1.10.443.10">
    <property type="entry name" value="Intergrase catalytic core"/>
    <property type="match status" value="1"/>
</dbReference>
<dbReference type="PANTHER" id="PTHR30349:SF64">
    <property type="entry name" value="PROPHAGE INTEGRASE INTD-RELATED"/>
    <property type="match status" value="1"/>
</dbReference>
<dbReference type="RefSeq" id="WP_214720168.1">
    <property type="nucleotide sequence ID" value="NZ_CP183077.1"/>
</dbReference>
<accession>A0ABT7MPJ4</accession>
<dbReference type="Gene3D" id="1.10.150.130">
    <property type="match status" value="1"/>
</dbReference>
<dbReference type="CDD" id="cd01189">
    <property type="entry name" value="INT_ICEBs1_C_like"/>
    <property type="match status" value="1"/>
</dbReference>
<comment type="caution">
    <text evidence="8">The sequence shown here is derived from an EMBL/GenBank/DDBJ whole genome shotgun (WGS) entry which is preliminary data.</text>
</comment>
<dbReference type="InterPro" id="IPR013762">
    <property type="entry name" value="Integrase-like_cat_sf"/>
</dbReference>
<evidence type="ECO:0000259" key="7">
    <source>
        <dbReference type="PROSITE" id="PS51900"/>
    </source>
</evidence>
<evidence type="ECO:0000313" key="9">
    <source>
        <dbReference type="Proteomes" id="UP001230807"/>
    </source>
</evidence>
<dbReference type="InterPro" id="IPR002104">
    <property type="entry name" value="Integrase_catalytic"/>
</dbReference>
<name>A0ABT7MPJ4_9BACL</name>
<comment type="similarity">
    <text evidence="1">Belongs to the 'phage' integrase family.</text>
</comment>
<dbReference type="Pfam" id="PF02899">
    <property type="entry name" value="Phage_int_SAM_1"/>
    <property type="match status" value="1"/>
</dbReference>
<evidence type="ECO:0000256" key="2">
    <source>
        <dbReference type="ARBA" id="ARBA00022908"/>
    </source>
</evidence>
<dbReference type="PANTHER" id="PTHR30349">
    <property type="entry name" value="PHAGE INTEGRASE-RELATED"/>
    <property type="match status" value="1"/>
</dbReference>
<evidence type="ECO:0000256" key="3">
    <source>
        <dbReference type="ARBA" id="ARBA00023125"/>
    </source>
</evidence>
<feature type="domain" description="Core-binding (CB)" evidence="7">
    <location>
        <begin position="1"/>
        <end position="78"/>
    </location>
</feature>
<organism evidence="8 9">
    <name type="scientific">Exiguobacterium mexicanum</name>
    <dbReference type="NCBI Taxonomy" id="340146"/>
    <lineage>
        <taxon>Bacteria</taxon>
        <taxon>Bacillati</taxon>
        <taxon>Bacillota</taxon>
        <taxon>Bacilli</taxon>
        <taxon>Bacillales</taxon>
        <taxon>Bacillales Family XII. Incertae Sedis</taxon>
        <taxon>Exiguobacterium</taxon>
    </lineage>
</organism>
<proteinExistence type="inferred from homology"/>
<dbReference type="InterPro" id="IPR050090">
    <property type="entry name" value="Tyrosine_recombinase_XerCD"/>
</dbReference>
<dbReference type="SUPFAM" id="SSF56349">
    <property type="entry name" value="DNA breaking-rejoining enzymes"/>
    <property type="match status" value="1"/>
</dbReference>
<dbReference type="InterPro" id="IPR004107">
    <property type="entry name" value="Integrase_SAM-like_N"/>
</dbReference>
<keyword evidence="9" id="KW-1185">Reference proteome</keyword>
<dbReference type="PROSITE" id="PS51900">
    <property type="entry name" value="CB"/>
    <property type="match status" value="1"/>
</dbReference>
<protein>
    <submittedName>
        <fullName evidence="8">Site-specific integrase</fullName>
    </submittedName>
</protein>
<reference evidence="8 9" key="1">
    <citation type="submission" date="2023-06" db="EMBL/GenBank/DDBJ databases">
        <title>Influencing factors and mechanism of Cr(VI) reduction by facultative anaerobic Exiguobacterium sp. PY14.</title>
        <authorList>
            <person name="Zou L."/>
        </authorList>
    </citation>
    <scope>NUCLEOTIDE SEQUENCE [LARGE SCALE GENOMIC DNA]</scope>
    <source>
        <strain evidence="8 9">PY14</strain>
    </source>
</reference>
<keyword evidence="2" id="KW-0229">DNA integration</keyword>